<dbReference type="GO" id="GO:0000379">
    <property type="term" value="P:tRNA-type intron splice site recognition and cleavage"/>
    <property type="evidence" value="ECO:0007669"/>
    <property type="project" value="TreeGrafter"/>
</dbReference>
<keyword evidence="2" id="KW-0819">tRNA processing</keyword>
<dbReference type="AlphaFoldDB" id="A0A6G1JW52"/>
<feature type="region of interest" description="Disordered" evidence="3">
    <location>
        <begin position="1"/>
        <end position="23"/>
    </location>
</feature>
<dbReference type="PANTHER" id="PTHR21027">
    <property type="entry name" value="TRNA-SPLICING ENDONUCLEASE SUBUNIT SEN54"/>
    <property type="match status" value="1"/>
</dbReference>
<dbReference type="InterPro" id="IPR024337">
    <property type="entry name" value="tRNA_splic_suSen54"/>
</dbReference>
<dbReference type="InterPro" id="IPR024336">
    <property type="entry name" value="tRNA_splic_suSen54_N"/>
</dbReference>
<dbReference type="OrthoDB" id="408683at2759"/>
<dbReference type="Pfam" id="PF12928">
    <property type="entry name" value="tRNA_int_end_N2"/>
    <property type="match status" value="1"/>
</dbReference>
<feature type="compositionally biased region" description="Polar residues" evidence="3">
    <location>
        <begin position="423"/>
        <end position="434"/>
    </location>
</feature>
<sequence length="453" mass="51262">MADEDEDLSHLRGPEPADIDLSDETQDFRFLDKLIVQDKGTLSLPKRGEKDFEPHATSLQLDTLEASRQAMHNVLSWTRTHTRKNHILGVYHTETNMAYVEKIKSQHFQTIGKAKGNILWLLPEEALFMVERGTLDCRWPVKQINDEEHESVRSEELAPMSLQAAYAAFIGFEGGIGGKLTLEMYTVYAGLKRSGYIVFRTGTWDDERAELQYPNLEKGKSTKRSSWSSYFSEVWQRLSKPSIPPLTASALQFGPLLKPGLYRNYADIYRLLQTIPTHDRKAPPEFMLTADSTNPFRITFDVYKAATKFKKSERGTPDFRISVINARETSIPTAAQLNDLLATMPYDPPNPADNMDRKLLHGSRNVILAVVDNGIPSYMRFADVPVSDERLYERSDRAPRGKGGGRQYNPARELRMVAELASETAQKSATSSLTDRLGRRLKPPPRGANIRDI</sequence>
<evidence type="ECO:0000313" key="5">
    <source>
        <dbReference type="EMBL" id="KAF2704502.1"/>
    </source>
</evidence>
<evidence type="ECO:0000256" key="2">
    <source>
        <dbReference type="ARBA" id="ARBA00022694"/>
    </source>
</evidence>
<proteinExistence type="inferred from homology"/>
<comment type="similarity">
    <text evidence="1">Belongs to the SEN54 family.</text>
</comment>
<dbReference type="Proteomes" id="UP000799428">
    <property type="component" value="Unassembled WGS sequence"/>
</dbReference>
<organism evidence="5 6">
    <name type="scientific">Pleomassaria siparia CBS 279.74</name>
    <dbReference type="NCBI Taxonomy" id="1314801"/>
    <lineage>
        <taxon>Eukaryota</taxon>
        <taxon>Fungi</taxon>
        <taxon>Dikarya</taxon>
        <taxon>Ascomycota</taxon>
        <taxon>Pezizomycotina</taxon>
        <taxon>Dothideomycetes</taxon>
        <taxon>Pleosporomycetidae</taxon>
        <taxon>Pleosporales</taxon>
        <taxon>Pleomassariaceae</taxon>
        <taxon>Pleomassaria</taxon>
    </lineage>
</organism>
<evidence type="ECO:0000256" key="3">
    <source>
        <dbReference type="SAM" id="MobiDB-lite"/>
    </source>
</evidence>
<feature type="region of interest" description="Disordered" evidence="3">
    <location>
        <begin position="420"/>
        <end position="453"/>
    </location>
</feature>
<dbReference type="EMBL" id="MU005782">
    <property type="protein sequence ID" value="KAF2704502.1"/>
    <property type="molecule type" value="Genomic_DNA"/>
</dbReference>
<accession>A0A6G1JW52</accession>
<evidence type="ECO:0000313" key="6">
    <source>
        <dbReference type="Proteomes" id="UP000799428"/>
    </source>
</evidence>
<evidence type="ECO:0000256" key="1">
    <source>
        <dbReference type="ARBA" id="ARBA00005736"/>
    </source>
</evidence>
<feature type="domain" description="tRNA-splicing endonuclease subunit Sen54 N-terminal" evidence="4">
    <location>
        <begin position="72"/>
        <end position="139"/>
    </location>
</feature>
<dbReference type="GO" id="GO:0000214">
    <property type="term" value="C:tRNA-intron endonuclease complex"/>
    <property type="evidence" value="ECO:0007669"/>
    <property type="project" value="TreeGrafter"/>
</dbReference>
<evidence type="ECO:0000259" key="4">
    <source>
        <dbReference type="Pfam" id="PF12928"/>
    </source>
</evidence>
<reference evidence="5" key="1">
    <citation type="journal article" date="2020" name="Stud. Mycol.">
        <title>101 Dothideomycetes genomes: a test case for predicting lifestyles and emergence of pathogens.</title>
        <authorList>
            <person name="Haridas S."/>
            <person name="Albert R."/>
            <person name="Binder M."/>
            <person name="Bloem J."/>
            <person name="Labutti K."/>
            <person name="Salamov A."/>
            <person name="Andreopoulos B."/>
            <person name="Baker S."/>
            <person name="Barry K."/>
            <person name="Bills G."/>
            <person name="Bluhm B."/>
            <person name="Cannon C."/>
            <person name="Castanera R."/>
            <person name="Culley D."/>
            <person name="Daum C."/>
            <person name="Ezra D."/>
            <person name="Gonzalez J."/>
            <person name="Henrissat B."/>
            <person name="Kuo A."/>
            <person name="Liang C."/>
            <person name="Lipzen A."/>
            <person name="Lutzoni F."/>
            <person name="Magnuson J."/>
            <person name="Mondo S."/>
            <person name="Nolan M."/>
            <person name="Ohm R."/>
            <person name="Pangilinan J."/>
            <person name="Park H.-J."/>
            <person name="Ramirez L."/>
            <person name="Alfaro M."/>
            <person name="Sun H."/>
            <person name="Tritt A."/>
            <person name="Yoshinaga Y."/>
            <person name="Zwiers L.-H."/>
            <person name="Turgeon B."/>
            <person name="Goodwin S."/>
            <person name="Spatafora J."/>
            <person name="Crous P."/>
            <person name="Grigoriev I."/>
        </authorList>
    </citation>
    <scope>NUCLEOTIDE SEQUENCE</scope>
    <source>
        <strain evidence="5">CBS 279.74</strain>
    </source>
</reference>
<keyword evidence="6" id="KW-1185">Reference proteome</keyword>
<gene>
    <name evidence="5" type="ORF">K504DRAFT_506983</name>
</gene>
<dbReference type="PANTHER" id="PTHR21027:SF1">
    <property type="entry name" value="TRNA-SPLICING ENDONUCLEASE SUBUNIT SEN54"/>
    <property type="match status" value="1"/>
</dbReference>
<protein>
    <recommendedName>
        <fullName evidence="4">tRNA-splicing endonuclease subunit Sen54 N-terminal domain-containing protein</fullName>
    </recommendedName>
</protein>
<name>A0A6G1JW52_9PLEO</name>